<dbReference type="KEGG" id="srho:HH216_14420"/>
<dbReference type="InterPro" id="IPR025515">
    <property type="entry name" value="DUF4403"/>
</dbReference>
<reference evidence="1 2" key="1">
    <citation type="submission" date="2020-04" db="EMBL/GenBank/DDBJ databases">
        <title>Genome sequencing of novel species.</title>
        <authorList>
            <person name="Heo J."/>
            <person name="Kim S.-J."/>
            <person name="Kim J.-S."/>
            <person name="Hong S.-B."/>
            <person name="Kwon S.-W."/>
        </authorList>
    </citation>
    <scope>NUCLEOTIDE SEQUENCE [LARGE SCALE GENOMIC DNA]</scope>
    <source>
        <strain evidence="1 2">CJU-R4</strain>
    </source>
</reference>
<sequence>MDIRSERHLSTVHVPVSISLNDVQRQINAQVNGLIYEDNSPDDNNGDKFLTKVWKRGTILVSAQDSLFHFTVPLRIWVRAGVSVLGFTQYKETEFELDLRFRSKFDLDPDWSVHTQTQPDGYAWVRRPTISVIGLNIPITNLVSGMIDKNLGTITQSIDQQVRKNVDLKTPVLRAWNLLREPYLISEAYRTYLQVVPKRVLITPLRFDNNVIRSTIGIEGFTLTTTGNRPDVRPAVSLPDLTVVKQVKDDFRIGLLSEVSYPEAARLAAENFVGKTFPLTGGYSITLTSIDLYGQNENLIIKAGLSGTIKGDIYLRGRPYYDPQTQTISLQNLAYDLDTRNILQRSASWLLQGTFAKTLQQQLTIPVGSQITDVQQQLQARLRNNALAKGVTINGTIDHIQPDQVYLTPTGMLAVVNATGRIDVKVDGLQ</sequence>
<accession>A0A7L5DXL7</accession>
<organism evidence="1 2">
    <name type="scientific">Spirosoma rhododendri</name>
    <dbReference type="NCBI Taxonomy" id="2728024"/>
    <lineage>
        <taxon>Bacteria</taxon>
        <taxon>Pseudomonadati</taxon>
        <taxon>Bacteroidota</taxon>
        <taxon>Cytophagia</taxon>
        <taxon>Cytophagales</taxon>
        <taxon>Cytophagaceae</taxon>
        <taxon>Spirosoma</taxon>
    </lineage>
</organism>
<dbReference type="Pfam" id="PF14356">
    <property type="entry name" value="DUF4403"/>
    <property type="match status" value="1"/>
</dbReference>
<dbReference type="AlphaFoldDB" id="A0A7L5DXL7"/>
<name>A0A7L5DXL7_9BACT</name>
<keyword evidence="2" id="KW-1185">Reference proteome</keyword>
<protein>
    <submittedName>
        <fullName evidence="1">DUF4403 family protein</fullName>
    </submittedName>
</protein>
<evidence type="ECO:0000313" key="1">
    <source>
        <dbReference type="EMBL" id="QJD81378.1"/>
    </source>
</evidence>
<dbReference type="Proteomes" id="UP000501128">
    <property type="component" value="Chromosome"/>
</dbReference>
<evidence type="ECO:0000313" key="2">
    <source>
        <dbReference type="Proteomes" id="UP000501128"/>
    </source>
</evidence>
<proteinExistence type="predicted"/>
<gene>
    <name evidence="1" type="ORF">HH216_14420</name>
</gene>
<dbReference type="EMBL" id="CP051677">
    <property type="protein sequence ID" value="QJD81378.1"/>
    <property type="molecule type" value="Genomic_DNA"/>
</dbReference>